<dbReference type="Proteomes" id="UP000054248">
    <property type="component" value="Unassembled WGS sequence"/>
</dbReference>
<dbReference type="AlphaFoldDB" id="A0A0C3QGD7"/>
<feature type="compositionally biased region" description="Polar residues" evidence="2">
    <location>
        <begin position="46"/>
        <end position="61"/>
    </location>
</feature>
<feature type="compositionally biased region" description="Low complexity" evidence="2">
    <location>
        <begin position="77"/>
        <end position="103"/>
    </location>
</feature>
<feature type="coiled-coil region" evidence="1">
    <location>
        <begin position="196"/>
        <end position="223"/>
    </location>
</feature>
<dbReference type="STRING" id="1051891.A0A0C3QGD7"/>
<evidence type="ECO:0000256" key="2">
    <source>
        <dbReference type="SAM" id="MobiDB-lite"/>
    </source>
</evidence>
<dbReference type="HOGENOM" id="CLU_792721_0_0_1"/>
<feature type="compositionally biased region" description="Pro residues" evidence="2">
    <location>
        <begin position="104"/>
        <end position="124"/>
    </location>
</feature>
<evidence type="ECO:0000256" key="1">
    <source>
        <dbReference type="SAM" id="Coils"/>
    </source>
</evidence>
<protein>
    <submittedName>
        <fullName evidence="3">Uncharacterized protein</fullName>
    </submittedName>
</protein>
<feature type="region of interest" description="Disordered" evidence="2">
    <location>
        <begin position="29"/>
        <end position="193"/>
    </location>
</feature>
<name>A0A0C3QGD7_9AGAM</name>
<proteinExistence type="predicted"/>
<sequence>MRRRIHRHLIHIRLIYIGVDDAGADAAAQPASTTKSVSKRKRTLAAPSSTTDRPEDASSTLPAPVPPSTHIPTSAHLSATPTTQSSQSPSLSTPIPNSFIDPVPLAPPPIAIPQPPPSLLPMTPPSLASDEPSAAFGSAPTQPFPPITPLASASTSSAADQAQSHVVEDGSVPSTTTSEVPAGPSTRHQAQRAPTLQQVLKELEELKAENKRLQADLRTAKKFKVLYAKEVSLKGKVDLPITGNLIPRPPGEKGKNGWNLQEVLGLKDDFALYNELLRTVRCAISRSGLDWEATYSEQDPARLGACFKEIKKAHSFLERFVGDWPAKEMVINTLQNRRKTLNAKARAKDKESQALTGQGESASDAVQGMGDSNAE</sequence>
<feature type="region of interest" description="Disordered" evidence="2">
    <location>
        <begin position="342"/>
        <end position="375"/>
    </location>
</feature>
<evidence type="ECO:0000313" key="3">
    <source>
        <dbReference type="EMBL" id="KIO24549.1"/>
    </source>
</evidence>
<feature type="compositionally biased region" description="Low complexity" evidence="2">
    <location>
        <begin position="151"/>
        <end position="164"/>
    </location>
</feature>
<dbReference type="EMBL" id="KN823059">
    <property type="protein sequence ID" value="KIO24549.1"/>
    <property type="molecule type" value="Genomic_DNA"/>
</dbReference>
<accession>A0A0C3QGD7</accession>
<gene>
    <name evidence="3" type="ORF">M407DRAFT_26066</name>
</gene>
<dbReference type="OrthoDB" id="3271097at2759"/>
<reference evidence="4" key="2">
    <citation type="submission" date="2015-01" db="EMBL/GenBank/DDBJ databases">
        <title>Evolutionary Origins and Diversification of the Mycorrhizal Mutualists.</title>
        <authorList>
            <consortium name="DOE Joint Genome Institute"/>
            <consortium name="Mycorrhizal Genomics Consortium"/>
            <person name="Kohler A."/>
            <person name="Kuo A."/>
            <person name="Nagy L.G."/>
            <person name="Floudas D."/>
            <person name="Copeland A."/>
            <person name="Barry K.W."/>
            <person name="Cichocki N."/>
            <person name="Veneault-Fourrey C."/>
            <person name="LaButti K."/>
            <person name="Lindquist E.A."/>
            <person name="Lipzen A."/>
            <person name="Lundell T."/>
            <person name="Morin E."/>
            <person name="Murat C."/>
            <person name="Riley R."/>
            <person name="Ohm R."/>
            <person name="Sun H."/>
            <person name="Tunlid A."/>
            <person name="Henrissat B."/>
            <person name="Grigoriev I.V."/>
            <person name="Hibbett D.S."/>
            <person name="Martin F."/>
        </authorList>
    </citation>
    <scope>NUCLEOTIDE SEQUENCE [LARGE SCALE GENOMIC DNA]</scope>
    <source>
        <strain evidence="4">MUT 4182</strain>
    </source>
</reference>
<keyword evidence="4" id="KW-1185">Reference proteome</keyword>
<keyword evidence="1" id="KW-0175">Coiled coil</keyword>
<evidence type="ECO:0000313" key="4">
    <source>
        <dbReference type="Proteomes" id="UP000054248"/>
    </source>
</evidence>
<reference evidence="3 4" key="1">
    <citation type="submission" date="2014-04" db="EMBL/GenBank/DDBJ databases">
        <authorList>
            <consortium name="DOE Joint Genome Institute"/>
            <person name="Kuo A."/>
            <person name="Girlanda M."/>
            <person name="Perotto S."/>
            <person name="Kohler A."/>
            <person name="Nagy L.G."/>
            <person name="Floudas D."/>
            <person name="Copeland A."/>
            <person name="Barry K.W."/>
            <person name="Cichocki N."/>
            <person name="Veneault-Fourrey C."/>
            <person name="LaButti K."/>
            <person name="Lindquist E.A."/>
            <person name="Lipzen A."/>
            <person name="Lundell T."/>
            <person name="Morin E."/>
            <person name="Murat C."/>
            <person name="Sun H."/>
            <person name="Tunlid A."/>
            <person name="Henrissat B."/>
            <person name="Grigoriev I.V."/>
            <person name="Hibbett D.S."/>
            <person name="Martin F."/>
            <person name="Nordberg H.P."/>
            <person name="Cantor M.N."/>
            <person name="Hua S.X."/>
        </authorList>
    </citation>
    <scope>NUCLEOTIDE SEQUENCE [LARGE SCALE GENOMIC DNA]</scope>
    <source>
        <strain evidence="3 4">MUT 4182</strain>
    </source>
</reference>
<organism evidence="3 4">
    <name type="scientific">Tulasnella calospora MUT 4182</name>
    <dbReference type="NCBI Taxonomy" id="1051891"/>
    <lineage>
        <taxon>Eukaryota</taxon>
        <taxon>Fungi</taxon>
        <taxon>Dikarya</taxon>
        <taxon>Basidiomycota</taxon>
        <taxon>Agaricomycotina</taxon>
        <taxon>Agaricomycetes</taxon>
        <taxon>Cantharellales</taxon>
        <taxon>Tulasnellaceae</taxon>
        <taxon>Tulasnella</taxon>
    </lineage>
</organism>